<evidence type="ECO:0000313" key="1">
    <source>
        <dbReference type="EMBL" id="CAD8142811.1"/>
    </source>
</evidence>
<sequence length="189" mass="22685">MLIELQRLTKVDLLENNNQRRKEEKEAKFLNKNKYSVKSKPTRKRWIEKNRALQTKIVEKNITIINSRTPIVKNKQTYEYKVQLCIKSNNFACQQSLCCFVKEFHQEAKQKLQNIDNQEISISVPCADQKKQALKYCQLLIQRIFRLIRLLMEILTNGYTSNYFKFNKSFKQQYENQQFLIIIFFNSPC</sequence>
<accession>A0A8S1SMS5</accession>
<dbReference type="EMBL" id="CAJJDP010000014">
    <property type="protein sequence ID" value="CAD8142811.1"/>
    <property type="molecule type" value="Genomic_DNA"/>
</dbReference>
<comment type="caution">
    <text evidence="1">The sequence shown here is derived from an EMBL/GenBank/DDBJ whole genome shotgun (WGS) entry which is preliminary data.</text>
</comment>
<dbReference type="AlphaFoldDB" id="A0A8S1SMS5"/>
<name>A0A8S1SMS5_PAROT</name>
<gene>
    <name evidence="1" type="ORF">POCTA_138.1.T0140165</name>
</gene>
<dbReference type="Proteomes" id="UP000683925">
    <property type="component" value="Unassembled WGS sequence"/>
</dbReference>
<keyword evidence="2" id="KW-1185">Reference proteome</keyword>
<proteinExistence type="predicted"/>
<organism evidence="1 2">
    <name type="scientific">Paramecium octaurelia</name>
    <dbReference type="NCBI Taxonomy" id="43137"/>
    <lineage>
        <taxon>Eukaryota</taxon>
        <taxon>Sar</taxon>
        <taxon>Alveolata</taxon>
        <taxon>Ciliophora</taxon>
        <taxon>Intramacronucleata</taxon>
        <taxon>Oligohymenophorea</taxon>
        <taxon>Peniculida</taxon>
        <taxon>Parameciidae</taxon>
        <taxon>Paramecium</taxon>
    </lineage>
</organism>
<reference evidence="1" key="1">
    <citation type="submission" date="2021-01" db="EMBL/GenBank/DDBJ databases">
        <authorList>
            <consortium name="Genoscope - CEA"/>
            <person name="William W."/>
        </authorList>
    </citation>
    <scope>NUCLEOTIDE SEQUENCE</scope>
</reference>
<evidence type="ECO:0000313" key="2">
    <source>
        <dbReference type="Proteomes" id="UP000683925"/>
    </source>
</evidence>
<protein>
    <submittedName>
        <fullName evidence="1">Uncharacterized protein</fullName>
    </submittedName>
</protein>